<dbReference type="CDD" id="cd11717">
    <property type="entry name" value="THUMP_THUMPD1_like"/>
    <property type="match status" value="1"/>
</dbReference>
<name>A0A9N9AK72_9GLOM</name>
<feature type="region of interest" description="Disordered" evidence="2">
    <location>
        <begin position="1"/>
        <end position="32"/>
    </location>
</feature>
<dbReference type="InterPro" id="IPR040183">
    <property type="entry name" value="THUMPD1-like"/>
</dbReference>
<accession>A0A9N9AK72</accession>
<dbReference type="GO" id="GO:0003723">
    <property type="term" value="F:RNA binding"/>
    <property type="evidence" value="ECO:0007669"/>
    <property type="project" value="UniProtKB-UniRule"/>
</dbReference>
<dbReference type="PANTHER" id="PTHR13452:SF10">
    <property type="entry name" value="THUMP DOMAIN-CONTAINING PROTEIN 1"/>
    <property type="match status" value="1"/>
</dbReference>
<gene>
    <name evidence="4" type="ORF">AGERDE_LOCUS5728</name>
</gene>
<dbReference type="SUPFAM" id="SSF143437">
    <property type="entry name" value="THUMP domain-like"/>
    <property type="match status" value="1"/>
</dbReference>
<feature type="compositionally biased region" description="Basic residues" evidence="2">
    <location>
        <begin position="1"/>
        <end position="10"/>
    </location>
</feature>
<protein>
    <submittedName>
        <fullName evidence="4">11976_t:CDS:1</fullName>
    </submittedName>
</protein>
<evidence type="ECO:0000259" key="3">
    <source>
        <dbReference type="PROSITE" id="PS51165"/>
    </source>
</evidence>
<dbReference type="EMBL" id="CAJVPL010000811">
    <property type="protein sequence ID" value="CAG8531407.1"/>
    <property type="molecule type" value="Genomic_DNA"/>
</dbReference>
<evidence type="ECO:0000313" key="5">
    <source>
        <dbReference type="Proteomes" id="UP000789831"/>
    </source>
</evidence>
<feature type="domain" description="THUMP" evidence="3">
    <location>
        <begin position="82"/>
        <end position="194"/>
    </location>
</feature>
<dbReference type="GO" id="GO:0006400">
    <property type="term" value="P:tRNA modification"/>
    <property type="evidence" value="ECO:0007669"/>
    <property type="project" value="InterPro"/>
</dbReference>
<evidence type="ECO:0000313" key="4">
    <source>
        <dbReference type="EMBL" id="CAG8531407.1"/>
    </source>
</evidence>
<dbReference type="SMART" id="SM00981">
    <property type="entry name" value="THUMP"/>
    <property type="match status" value="1"/>
</dbReference>
<organism evidence="4 5">
    <name type="scientific">Ambispora gerdemannii</name>
    <dbReference type="NCBI Taxonomy" id="144530"/>
    <lineage>
        <taxon>Eukaryota</taxon>
        <taxon>Fungi</taxon>
        <taxon>Fungi incertae sedis</taxon>
        <taxon>Mucoromycota</taxon>
        <taxon>Glomeromycotina</taxon>
        <taxon>Glomeromycetes</taxon>
        <taxon>Archaeosporales</taxon>
        <taxon>Ambisporaceae</taxon>
        <taxon>Ambispora</taxon>
    </lineage>
</organism>
<sequence length="220" mass="25247">MSDSRKRKPIHKDANSRKKPKGYYKRQSNTTTPVGLKPGISGIFVSCPKDRERLCVRECYNLFNETNPPVDPTNFVHYILSDLYDNKLKKSRFIQRLTPITKACYADMPEIIVLAKEVIGAHFHSQDEITKEEKKNIHYSIVPRIRNNKMIDRTQLIDTLAGIVGKQHTVNLDNPELAVLVEVFKNVCGISVVRDYLKFKKFNLELIPSTDDNLNAESTQ</sequence>
<feature type="non-terminal residue" evidence="4">
    <location>
        <position position="1"/>
    </location>
</feature>
<dbReference type="OrthoDB" id="367221at2759"/>
<evidence type="ECO:0000256" key="1">
    <source>
        <dbReference type="PROSITE-ProRule" id="PRU00529"/>
    </source>
</evidence>
<reference evidence="4" key="1">
    <citation type="submission" date="2021-06" db="EMBL/GenBank/DDBJ databases">
        <authorList>
            <person name="Kallberg Y."/>
            <person name="Tangrot J."/>
            <person name="Rosling A."/>
        </authorList>
    </citation>
    <scope>NUCLEOTIDE SEQUENCE</scope>
    <source>
        <strain evidence="4">MT106</strain>
    </source>
</reference>
<dbReference type="Gene3D" id="3.30.2300.10">
    <property type="entry name" value="THUMP superfamily"/>
    <property type="match status" value="1"/>
</dbReference>
<dbReference type="PROSITE" id="PS51165">
    <property type="entry name" value="THUMP"/>
    <property type="match status" value="1"/>
</dbReference>
<dbReference type="FunFam" id="3.30.2300.10:FF:000001">
    <property type="entry name" value="THUMP domain-containing protein 1"/>
    <property type="match status" value="1"/>
</dbReference>
<dbReference type="AlphaFoldDB" id="A0A9N9AK72"/>
<keyword evidence="1" id="KW-0694">RNA-binding</keyword>
<evidence type="ECO:0000256" key="2">
    <source>
        <dbReference type="SAM" id="MobiDB-lite"/>
    </source>
</evidence>
<keyword evidence="5" id="KW-1185">Reference proteome</keyword>
<dbReference type="PANTHER" id="PTHR13452">
    <property type="entry name" value="THUMP DOMAIN CONTAINING PROTEIN 1-RELATED"/>
    <property type="match status" value="1"/>
</dbReference>
<dbReference type="Pfam" id="PF02926">
    <property type="entry name" value="THUMP"/>
    <property type="match status" value="1"/>
</dbReference>
<comment type="caution">
    <text evidence="4">The sequence shown here is derived from an EMBL/GenBank/DDBJ whole genome shotgun (WGS) entry which is preliminary data.</text>
</comment>
<dbReference type="InterPro" id="IPR004114">
    <property type="entry name" value="THUMP_dom"/>
</dbReference>
<proteinExistence type="predicted"/>
<dbReference type="Proteomes" id="UP000789831">
    <property type="component" value="Unassembled WGS sequence"/>
</dbReference>